<dbReference type="InterPro" id="IPR007815">
    <property type="entry name" value="Emycin_Estase"/>
</dbReference>
<dbReference type="SUPFAM" id="SSF49464">
    <property type="entry name" value="Carboxypeptidase regulatory domain-like"/>
    <property type="match status" value="1"/>
</dbReference>
<evidence type="ECO:0000313" key="2">
    <source>
        <dbReference type="Proteomes" id="UP000294749"/>
    </source>
</evidence>
<dbReference type="GO" id="GO:0004180">
    <property type="term" value="F:carboxypeptidase activity"/>
    <property type="evidence" value="ECO:0007669"/>
    <property type="project" value="UniProtKB-KW"/>
</dbReference>
<dbReference type="PANTHER" id="PTHR31299">
    <property type="entry name" value="ESTERASE, PUTATIVE (AFU_ORTHOLOGUE AFUA_1G05850)-RELATED"/>
    <property type="match status" value="1"/>
</dbReference>
<dbReference type="CDD" id="cd14728">
    <property type="entry name" value="Ere-like"/>
    <property type="match status" value="1"/>
</dbReference>
<dbReference type="Pfam" id="PF05139">
    <property type="entry name" value="Erythro_esteras"/>
    <property type="match status" value="1"/>
</dbReference>
<keyword evidence="1" id="KW-0645">Protease</keyword>
<dbReference type="RefSeq" id="WP_133688097.1">
    <property type="nucleotide sequence ID" value="NZ_SOAY01000012.1"/>
</dbReference>
<dbReference type="Proteomes" id="UP000294749">
    <property type="component" value="Unassembled WGS sequence"/>
</dbReference>
<comment type="caution">
    <text evidence="1">The sequence shown here is derived from an EMBL/GenBank/DDBJ whole genome shotgun (WGS) entry which is preliminary data.</text>
</comment>
<dbReference type="PANTHER" id="PTHR31299:SF0">
    <property type="entry name" value="ESTERASE, PUTATIVE (AFU_ORTHOLOGUE AFUA_1G05850)-RELATED"/>
    <property type="match status" value="1"/>
</dbReference>
<dbReference type="Gene3D" id="3.40.1660.10">
    <property type="entry name" value="EreA-like (biosynthetic domain)"/>
    <property type="match status" value="2"/>
</dbReference>
<dbReference type="SUPFAM" id="SSF159501">
    <property type="entry name" value="EreA/ChaN-like"/>
    <property type="match status" value="1"/>
</dbReference>
<organism evidence="1 2">
    <name type="scientific">Maribacter spongiicola</name>
    <dbReference type="NCBI Taxonomy" id="1206753"/>
    <lineage>
        <taxon>Bacteria</taxon>
        <taxon>Pseudomonadati</taxon>
        <taxon>Bacteroidota</taxon>
        <taxon>Flavobacteriia</taxon>
        <taxon>Flavobacteriales</taxon>
        <taxon>Flavobacteriaceae</taxon>
        <taxon>Maribacter</taxon>
    </lineage>
</organism>
<evidence type="ECO:0000313" key="1">
    <source>
        <dbReference type="EMBL" id="TDT43705.1"/>
    </source>
</evidence>
<dbReference type="InterPro" id="IPR052036">
    <property type="entry name" value="Hydrolase/PRTase-associated"/>
</dbReference>
<dbReference type="GO" id="GO:0046677">
    <property type="term" value="P:response to antibiotic"/>
    <property type="evidence" value="ECO:0007669"/>
    <property type="project" value="InterPro"/>
</dbReference>
<name>A0A4R7JZM2_9FLAO</name>
<gene>
    <name evidence="1" type="ORF">CLV90_2827</name>
</gene>
<dbReference type="Gene3D" id="2.60.40.1120">
    <property type="entry name" value="Carboxypeptidase-like, regulatory domain"/>
    <property type="match status" value="1"/>
</dbReference>
<dbReference type="Pfam" id="PF13715">
    <property type="entry name" value="CarbopepD_reg_2"/>
    <property type="match status" value="1"/>
</dbReference>
<dbReference type="InterPro" id="IPR008969">
    <property type="entry name" value="CarboxyPept-like_regulatory"/>
</dbReference>
<proteinExistence type="predicted"/>
<keyword evidence="1" id="KW-0378">Hydrolase</keyword>
<reference evidence="1 2" key="1">
    <citation type="submission" date="2019-03" db="EMBL/GenBank/DDBJ databases">
        <title>Genomic Encyclopedia of Archaeal and Bacterial Type Strains, Phase II (KMG-II): from individual species to whole genera.</title>
        <authorList>
            <person name="Goeker M."/>
        </authorList>
    </citation>
    <scope>NUCLEOTIDE SEQUENCE [LARGE SCALE GENOMIC DNA]</scope>
    <source>
        <strain evidence="1 2">DSM 25233</strain>
    </source>
</reference>
<accession>A0A4R7JZM2</accession>
<sequence>MKSISIIISILFLSLISTRTLFCQDSLFKGISPSEFEIILLGEQTHGDGAVFDKKLEMIKDLHENHGFNLLVFESGMYDNFKANELYKNQKEEIDIFKQSVGWLYTSTEVFQQLLNYLETHPELKILGFDSQESNLFEEYFLNDFKSLCSKNNIVISDEVYIEIEKTMIVRDFEKYAFNKRDSTNLYNTINAVIDKIDQIPKNDIETKVIVQTFKSVFSDLDFGLKSLQKEKIAIQNPRDKQMAENLIFIKETYLNEKIIGWGASYHFANKLNEFEYTLETENYIKKQIAITDSILGDSHTTDEEIAQIKELKYAVPMGQILKEKYGSKLFSLAFTSYEGFYFDFSVEQVSPILQPPTNSIESDFKNQHIKTELYVLNDIPHQFYSSALGYIPLSANWENIFDGFYYIEKMYPPNYIKYDNEKTKTITLKGSSISGSIIDNDTSEPINYADVYYSDLNLSTVSNAKGQFNIPNKKRSNSYIVFSSIGYESDSISTNSLTKQINIRLKKSKDDIVLNEVVVSAARVELSAEEIIKKARENIEMNYVQTPYNQNFLFKISQLKSTDSLAIGEEAIIKTYNKKGINGSNKPENNFFAEIEHLRANTTIYEKDKWSGVGSLWVILNRDIILSKANVLYRTGSYDLKKQKSLNYDGLKVYQINFTNNSPGSYSTGFGYPAPVASFGSIYIDTKNYAVLRYEHNIERQEYKTKKSKKLVKQNHNIVQTYKNVSGKYFFNVLEITTSADIFTIDHKYLNTKYFNDKIISQDIETNTVSTFSKPLIELKQGYKKQLNDPYWEDKPMDFMIEIPSRKF</sequence>
<keyword evidence="2" id="KW-1185">Reference proteome</keyword>
<keyword evidence="1" id="KW-0121">Carboxypeptidase</keyword>
<dbReference type="AlphaFoldDB" id="A0A4R7JZM2"/>
<dbReference type="OrthoDB" id="9810066at2"/>
<dbReference type="EMBL" id="SOAY01000012">
    <property type="protein sequence ID" value="TDT43705.1"/>
    <property type="molecule type" value="Genomic_DNA"/>
</dbReference>
<protein>
    <submittedName>
        <fullName evidence="1">Carboxypeptidase-like protein</fullName>
    </submittedName>
</protein>